<evidence type="ECO:0000313" key="6">
    <source>
        <dbReference type="Proteomes" id="UP001162541"/>
    </source>
</evidence>
<evidence type="ECO:0000313" key="4">
    <source>
        <dbReference type="EMBL" id="OAE30316.1"/>
    </source>
</evidence>
<accession>A0A176WDV8</accession>
<protein>
    <recommendedName>
        <fullName evidence="7">Transmembrane protein</fullName>
    </recommendedName>
</protein>
<evidence type="ECO:0000313" key="5">
    <source>
        <dbReference type="Proteomes" id="UP000077202"/>
    </source>
</evidence>
<dbReference type="Proteomes" id="UP000077202">
    <property type="component" value="Unassembled WGS sequence"/>
</dbReference>
<feature type="compositionally biased region" description="Basic and acidic residues" evidence="1">
    <location>
        <begin position="186"/>
        <end position="212"/>
    </location>
</feature>
<keyword evidence="2" id="KW-1133">Transmembrane helix</keyword>
<evidence type="ECO:0000313" key="3">
    <source>
        <dbReference type="EMBL" id="BBN17922.1"/>
    </source>
</evidence>
<sequence>MQAVAGTVVCTSSLCRSDAYRIGPLPSARLCSEGRRLQAVSGQQSPQGFSLRPWRCRSPVVRLCQSSECAEKVDLGIQMNKATEVSVSTWNVGKGLALLGSGGITLWTSAAVAEEIVVDASGQGGEVAADTVLSLLFTAAFIGLSILTIGVLYLSISDFLEKRERDAMAKAAGSDQDKLGAPVTQKGDRLTPKGFGKKVEKVEKEKKVEQKS</sequence>
<proteinExistence type="predicted"/>
<dbReference type="AlphaFoldDB" id="A0A176WDV8"/>
<evidence type="ECO:0008006" key="7">
    <source>
        <dbReference type="Google" id="ProtNLM"/>
    </source>
</evidence>
<reference evidence="6" key="3">
    <citation type="journal article" date="2020" name="Curr. Biol.">
        <title>Chromatin organization in early land plants reveals an ancestral association between H3K27me3, transposons, and constitutive heterochromatin.</title>
        <authorList>
            <person name="Montgomery S.A."/>
            <person name="Tanizawa Y."/>
            <person name="Galik B."/>
            <person name="Wang N."/>
            <person name="Ito T."/>
            <person name="Mochizuki T."/>
            <person name="Akimcheva S."/>
            <person name="Bowman J.L."/>
            <person name="Cognat V."/>
            <person name="Marechal-Drouard L."/>
            <person name="Ekker H."/>
            <person name="Hong S.F."/>
            <person name="Kohchi T."/>
            <person name="Lin S.S."/>
            <person name="Liu L.D."/>
            <person name="Nakamura Y."/>
            <person name="Valeeva L.R."/>
            <person name="Shakirov E.V."/>
            <person name="Shippen D.E."/>
            <person name="Wei W.L."/>
            <person name="Yagura M."/>
            <person name="Yamaoka S."/>
            <person name="Yamato K.T."/>
            <person name="Liu C."/>
            <person name="Berger F."/>
        </authorList>
    </citation>
    <scope>NUCLEOTIDE SEQUENCE [LARGE SCALE GENOMIC DNA]</scope>
    <source>
        <strain evidence="6">Tak-1</strain>
    </source>
</reference>
<dbReference type="GO" id="GO:0009535">
    <property type="term" value="C:chloroplast thylakoid membrane"/>
    <property type="evidence" value="ECO:0007669"/>
    <property type="project" value="TreeGrafter"/>
</dbReference>
<name>A0A176WDV8_MARPO</name>
<feature type="transmembrane region" description="Helical" evidence="2">
    <location>
        <begin position="132"/>
        <end position="156"/>
    </location>
</feature>
<gene>
    <name evidence="4" type="ORF">AXG93_4201s1170</name>
    <name evidence="3" type="ORF">Mp_7g18050</name>
</gene>
<organism evidence="4 5">
    <name type="scientific">Marchantia polymorpha subsp. ruderalis</name>
    <dbReference type="NCBI Taxonomy" id="1480154"/>
    <lineage>
        <taxon>Eukaryota</taxon>
        <taxon>Viridiplantae</taxon>
        <taxon>Streptophyta</taxon>
        <taxon>Embryophyta</taxon>
        <taxon>Marchantiophyta</taxon>
        <taxon>Marchantiopsida</taxon>
        <taxon>Marchantiidae</taxon>
        <taxon>Marchantiales</taxon>
        <taxon>Marchantiaceae</taxon>
        <taxon>Marchantia</taxon>
    </lineage>
</organism>
<reference evidence="3" key="2">
    <citation type="journal article" date="2019" name="Curr. Biol.">
        <title>Chromatin organization in early land plants reveals an ancestral association between H3K27me3, transposons, and constitutive heterochromatin.</title>
        <authorList>
            <person name="Montgomery S.A."/>
            <person name="Tanizawa Y."/>
            <person name="Galik B."/>
            <person name="Wang N."/>
            <person name="Ito T."/>
            <person name="Mochizuki T."/>
            <person name="Akimcheva S."/>
            <person name="Bowman J."/>
            <person name="Cognat V."/>
            <person name="Drouard L."/>
            <person name="Ekker H."/>
            <person name="Houng S."/>
            <person name="Kohchi T."/>
            <person name="Lin S."/>
            <person name="Liu L.D."/>
            <person name="Nakamura Y."/>
            <person name="Valeeva L.R."/>
            <person name="Shakirov E.V."/>
            <person name="Shippen D.E."/>
            <person name="Wei W."/>
            <person name="Yagura M."/>
            <person name="Yamaoka S."/>
            <person name="Yamato K.T."/>
            <person name="Liu C."/>
            <person name="Berger F."/>
        </authorList>
    </citation>
    <scope>NUCLEOTIDE SEQUENCE [LARGE SCALE GENOMIC DNA]</scope>
    <source>
        <strain evidence="3">Tak-1</strain>
    </source>
</reference>
<evidence type="ECO:0000256" key="1">
    <source>
        <dbReference type="SAM" id="MobiDB-lite"/>
    </source>
</evidence>
<keyword evidence="2" id="KW-0812">Transmembrane</keyword>
<keyword evidence="5" id="KW-1185">Reference proteome</keyword>
<dbReference type="EMBL" id="LVLJ01001341">
    <property type="protein sequence ID" value="OAE30316.1"/>
    <property type="molecule type" value="Genomic_DNA"/>
</dbReference>
<dbReference type="PANTHER" id="PTHR36735">
    <property type="entry name" value="TRANSMEMBRANE PROTEIN"/>
    <property type="match status" value="1"/>
</dbReference>
<evidence type="ECO:0000256" key="2">
    <source>
        <dbReference type="SAM" id="Phobius"/>
    </source>
</evidence>
<dbReference type="Proteomes" id="UP001162541">
    <property type="component" value="Chromosome 7"/>
</dbReference>
<dbReference type="EMBL" id="AP019872">
    <property type="protein sequence ID" value="BBN17922.1"/>
    <property type="molecule type" value="Genomic_DNA"/>
</dbReference>
<dbReference type="PANTHER" id="PTHR36735:SF1">
    <property type="entry name" value="TRANSMEMBRANE PROTEIN"/>
    <property type="match status" value="1"/>
</dbReference>
<reference evidence="4 5" key="1">
    <citation type="submission" date="2016-03" db="EMBL/GenBank/DDBJ databases">
        <title>Mechanisms controlling the formation of the plant cell surface in tip-growing cells are functionally conserved among land plants.</title>
        <authorList>
            <person name="Honkanen S."/>
            <person name="Jones V.A."/>
            <person name="Morieri G."/>
            <person name="Champion C."/>
            <person name="Hetherington A.J."/>
            <person name="Kelly S."/>
            <person name="Saint-Marcoux D."/>
            <person name="Proust H."/>
            <person name="Prescott H."/>
            <person name="Dolan L."/>
        </authorList>
    </citation>
    <scope>NUCLEOTIDE SEQUENCE [LARGE SCALE GENOMIC DNA]</scope>
    <source>
        <strain evidence="5">cv. Tak-1 and cv. Tak-2</strain>
        <tissue evidence="4">Whole gametophyte</tissue>
    </source>
</reference>
<feature type="region of interest" description="Disordered" evidence="1">
    <location>
        <begin position="171"/>
        <end position="212"/>
    </location>
</feature>
<keyword evidence="2" id="KW-0472">Membrane</keyword>